<evidence type="ECO:0000313" key="2">
    <source>
        <dbReference type="EMBL" id="GIX99775.1"/>
    </source>
</evidence>
<evidence type="ECO:0000313" key="3">
    <source>
        <dbReference type="Proteomes" id="UP001054945"/>
    </source>
</evidence>
<reference evidence="2 3" key="1">
    <citation type="submission" date="2021-06" db="EMBL/GenBank/DDBJ databases">
        <title>Caerostris extrusa draft genome.</title>
        <authorList>
            <person name="Kono N."/>
            <person name="Arakawa K."/>
        </authorList>
    </citation>
    <scope>NUCLEOTIDE SEQUENCE [LARGE SCALE GENOMIC DNA]</scope>
</reference>
<organism evidence="2 3">
    <name type="scientific">Caerostris extrusa</name>
    <name type="common">Bark spider</name>
    <name type="synonym">Caerostris bankana</name>
    <dbReference type="NCBI Taxonomy" id="172846"/>
    <lineage>
        <taxon>Eukaryota</taxon>
        <taxon>Metazoa</taxon>
        <taxon>Ecdysozoa</taxon>
        <taxon>Arthropoda</taxon>
        <taxon>Chelicerata</taxon>
        <taxon>Arachnida</taxon>
        <taxon>Araneae</taxon>
        <taxon>Araneomorphae</taxon>
        <taxon>Entelegynae</taxon>
        <taxon>Araneoidea</taxon>
        <taxon>Araneidae</taxon>
        <taxon>Caerostris</taxon>
    </lineage>
</organism>
<dbReference type="Proteomes" id="UP001054945">
    <property type="component" value="Unassembled WGS sequence"/>
</dbReference>
<sequence>MCNYSSLHKFSWLSSVVVSLAPASHNICSGVTQLEQISFGIPFSIHEDTQIECLCDTPVWKRVFEACNRVLCHGL</sequence>
<dbReference type="AlphaFoldDB" id="A0AAV4PS54"/>
<keyword evidence="3" id="KW-1185">Reference proteome</keyword>
<evidence type="ECO:0000256" key="1">
    <source>
        <dbReference type="SAM" id="SignalP"/>
    </source>
</evidence>
<dbReference type="EMBL" id="BPLR01005098">
    <property type="protein sequence ID" value="GIX99775.1"/>
    <property type="molecule type" value="Genomic_DNA"/>
</dbReference>
<protein>
    <recommendedName>
        <fullName evidence="4">Secreted protein</fullName>
    </recommendedName>
</protein>
<comment type="caution">
    <text evidence="2">The sequence shown here is derived from an EMBL/GenBank/DDBJ whole genome shotgun (WGS) entry which is preliminary data.</text>
</comment>
<feature type="chain" id="PRO_5043596008" description="Secreted protein" evidence="1">
    <location>
        <begin position="24"/>
        <end position="75"/>
    </location>
</feature>
<gene>
    <name evidence="2" type="ORF">CEXT_371591</name>
</gene>
<evidence type="ECO:0008006" key="4">
    <source>
        <dbReference type="Google" id="ProtNLM"/>
    </source>
</evidence>
<name>A0AAV4PS54_CAEEX</name>
<accession>A0AAV4PS54</accession>
<keyword evidence="1" id="KW-0732">Signal</keyword>
<feature type="signal peptide" evidence="1">
    <location>
        <begin position="1"/>
        <end position="23"/>
    </location>
</feature>
<proteinExistence type="predicted"/>